<feature type="compositionally biased region" description="Basic and acidic residues" evidence="1">
    <location>
        <begin position="77"/>
        <end position="93"/>
    </location>
</feature>
<feature type="region of interest" description="Disordered" evidence="1">
    <location>
        <begin position="1"/>
        <end position="98"/>
    </location>
</feature>
<sequence>MYGSLIARPVRRIGRKRMGHTFSSAAESQKTPASTPQRTTKAPVCVDPRSPSQDIERTPIQFNSSSGTTKVNQLANERSDDSENSSKNEEKPAKQSLRQKMFARMKNNSQDVVSGIITAIY</sequence>
<gene>
    <name evidence="2" type="ORF">L3Y34_001814</name>
    <name evidence="3" type="ORF">L5515_004656</name>
</gene>
<feature type="compositionally biased region" description="Polar residues" evidence="1">
    <location>
        <begin position="60"/>
        <end position="75"/>
    </location>
</feature>
<evidence type="ECO:0000313" key="4">
    <source>
        <dbReference type="Proteomes" id="UP000827892"/>
    </source>
</evidence>
<evidence type="ECO:0000313" key="2">
    <source>
        <dbReference type="EMBL" id="ULU01774.1"/>
    </source>
</evidence>
<dbReference type="EMBL" id="CP092622">
    <property type="protein sequence ID" value="UMM24405.1"/>
    <property type="molecule type" value="Genomic_DNA"/>
</dbReference>
<reference evidence="2 4" key="2">
    <citation type="submission" date="2022-05" db="EMBL/GenBank/DDBJ databases">
        <title>Chromosome-level reference genomes for two strains of Caenorhabditis briggsae: an improved platform for comparative genomics.</title>
        <authorList>
            <person name="Stevens L."/>
            <person name="Andersen E.C."/>
        </authorList>
    </citation>
    <scope>NUCLEOTIDE SEQUENCE [LARGE SCALE GENOMIC DNA]</scope>
    <source>
        <strain evidence="2">QX1410_ONT</strain>
        <tissue evidence="2">Whole-organism</tissue>
    </source>
</reference>
<evidence type="ECO:0000313" key="5">
    <source>
        <dbReference type="Proteomes" id="UP000829354"/>
    </source>
</evidence>
<dbReference type="EMBL" id="CP090893">
    <property type="protein sequence ID" value="ULU01774.1"/>
    <property type="molecule type" value="Genomic_DNA"/>
</dbReference>
<evidence type="ECO:0000313" key="3">
    <source>
        <dbReference type="EMBL" id="UMM24405.1"/>
    </source>
</evidence>
<dbReference type="Proteomes" id="UP000827892">
    <property type="component" value="Chromosome III"/>
</dbReference>
<organism evidence="2 4">
    <name type="scientific">Caenorhabditis briggsae</name>
    <dbReference type="NCBI Taxonomy" id="6238"/>
    <lineage>
        <taxon>Eukaryota</taxon>
        <taxon>Metazoa</taxon>
        <taxon>Ecdysozoa</taxon>
        <taxon>Nematoda</taxon>
        <taxon>Chromadorea</taxon>
        <taxon>Rhabditida</taxon>
        <taxon>Rhabditina</taxon>
        <taxon>Rhabditomorpha</taxon>
        <taxon>Rhabditoidea</taxon>
        <taxon>Rhabditidae</taxon>
        <taxon>Peloderinae</taxon>
        <taxon>Caenorhabditis</taxon>
    </lineage>
</organism>
<feature type="compositionally biased region" description="Polar residues" evidence="1">
    <location>
        <begin position="21"/>
        <end position="40"/>
    </location>
</feature>
<accession>A0AAE9DD61</accession>
<protein>
    <submittedName>
        <fullName evidence="2">Uncharacterized protein</fullName>
    </submittedName>
</protein>
<proteinExistence type="predicted"/>
<reference evidence="3 5" key="1">
    <citation type="submission" date="2022-04" db="EMBL/GenBank/DDBJ databases">
        <title>Chromosome-level reference genomes for two strains of Caenorhabditis briggsae: an improved platform for comparative genomics.</title>
        <authorList>
            <person name="Stevens L."/>
            <person name="Andersen E."/>
        </authorList>
    </citation>
    <scope>NUCLEOTIDE SEQUENCE [LARGE SCALE GENOMIC DNA]</scope>
    <source>
        <strain evidence="3">VX34</strain>
        <tissue evidence="3">Whole-organism</tissue>
    </source>
</reference>
<evidence type="ECO:0000256" key="1">
    <source>
        <dbReference type="SAM" id="MobiDB-lite"/>
    </source>
</evidence>
<name>A0AAE9DD61_CAEBR</name>
<dbReference type="Proteomes" id="UP000829354">
    <property type="component" value="Chromosome III"/>
</dbReference>
<dbReference type="AlphaFoldDB" id="A0AAE9DD61"/>
<feature type="compositionally biased region" description="Basic residues" evidence="1">
    <location>
        <begin position="9"/>
        <end position="19"/>
    </location>
</feature>
<keyword evidence="5" id="KW-1185">Reference proteome</keyword>